<evidence type="ECO:0000256" key="5">
    <source>
        <dbReference type="ARBA" id="ARBA00022741"/>
    </source>
</evidence>
<dbReference type="GO" id="GO:0005886">
    <property type="term" value="C:plasma membrane"/>
    <property type="evidence" value="ECO:0007669"/>
    <property type="project" value="UniProtKB-SubCell"/>
</dbReference>
<dbReference type="Gene3D" id="3.30.2390.20">
    <property type="entry name" value="Type VII secretion system EccB, repeat 1 domain"/>
    <property type="match status" value="1"/>
</dbReference>
<keyword evidence="5" id="KW-0547">Nucleotide-binding</keyword>
<evidence type="ECO:0000256" key="7">
    <source>
        <dbReference type="ARBA" id="ARBA00022840"/>
    </source>
</evidence>
<keyword evidence="8 10" id="KW-1133">Transmembrane helix</keyword>
<feature type="transmembrane region" description="Helical" evidence="10">
    <location>
        <begin position="41"/>
        <end position="61"/>
    </location>
</feature>
<evidence type="ECO:0000256" key="6">
    <source>
        <dbReference type="ARBA" id="ARBA00022801"/>
    </source>
</evidence>
<dbReference type="Pfam" id="PF05108">
    <property type="entry name" value="T7SS_ESX1_EccB"/>
    <property type="match status" value="1"/>
</dbReference>
<protein>
    <recommendedName>
        <fullName evidence="13">Type VII secretion protein EccB</fullName>
    </recommendedName>
</protein>
<dbReference type="InterPro" id="IPR007795">
    <property type="entry name" value="T7SS_EccB"/>
</dbReference>
<dbReference type="PANTHER" id="PTHR40765:SF2">
    <property type="entry name" value="ESX-2 SECRETION SYSTEM ATPASE ECCB2"/>
    <property type="match status" value="1"/>
</dbReference>
<dbReference type="Proteomes" id="UP000063699">
    <property type="component" value="Chromosome"/>
</dbReference>
<evidence type="ECO:0000313" key="11">
    <source>
        <dbReference type="EMBL" id="ALG10362.1"/>
    </source>
</evidence>
<evidence type="ECO:0008006" key="13">
    <source>
        <dbReference type="Google" id="ProtNLM"/>
    </source>
</evidence>
<reference evidence="11 12" key="1">
    <citation type="submission" date="2015-07" db="EMBL/GenBank/DDBJ databases">
        <title>Genome sequencing of Kibdelosporangium phytohabitans.</title>
        <authorList>
            <person name="Qin S."/>
            <person name="Xing K."/>
        </authorList>
    </citation>
    <scope>NUCLEOTIDE SEQUENCE [LARGE SCALE GENOMIC DNA]</scope>
    <source>
        <strain evidence="11 12">KLBMP1111</strain>
    </source>
</reference>
<dbReference type="EMBL" id="CP012752">
    <property type="protein sequence ID" value="ALG10362.1"/>
    <property type="molecule type" value="Genomic_DNA"/>
</dbReference>
<sequence>MQSKRDQVQAYFFVVGRLVSAVVHGRPDVLQQPNKRLNTGTFIGVVLGAVLMGIFGIYGVFAPGGNTTWRQPGAIVMDETTGARYVFLDNQLRPVLNYSSARLVGGKSGNGQVFSVSQKSLTGTPVGQPIGIAGAPDALPASGALDAGAWTVCAQQPLPGPPATGPTVTLLLGQAIERVLTDRHAMLVEGVDGHAYLVWQGKRHRIPSRTEAEALGYGGVDPMTVTAAWLNPLPQGRDIAVPRTPGLGQQGPVIDGRRSTIGQIYQIRNPAIDTDQLYLVRGDGVAPLSRTSAALLLAAESTKAAYAGGKVLPVEAGPNALSGVPYSKSGPDLAAGLPPEPPHIVNPAQDSTACASIPPVGRSDSKVVIGHLQASVVNAKAMPLAAHPAGMSADRISIPVGKGVLARQLPSPGAVYLITETGTKYPLGNPEVVGALGYSEQSAVQVSAELLALLPSGPLLSVDAALRTQAPER</sequence>
<keyword evidence="4 10" id="KW-0812">Transmembrane</keyword>
<evidence type="ECO:0000313" key="12">
    <source>
        <dbReference type="Proteomes" id="UP000063699"/>
    </source>
</evidence>
<dbReference type="KEGG" id="kphy:AOZ06_28805"/>
<keyword evidence="12" id="KW-1185">Reference proteome</keyword>
<evidence type="ECO:0000256" key="3">
    <source>
        <dbReference type="ARBA" id="ARBA00022475"/>
    </source>
</evidence>
<dbReference type="AlphaFoldDB" id="A0A0N9I656"/>
<dbReference type="GO" id="GO:0016787">
    <property type="term" value="F:hydrolase activity"/>
    <property type="evidence" value="ECO:0007669"/>
    <property type="project" value="UniProtKB-KW"/>
</dbReference>
<dbReference type="PANTHER" id="PTHR40765">
    <property type="entry name" value="ESX-2 SECRETION SYSTEM ATPASE ECCB2"/>
    <property type="match status" value="1"/>
</dbReference>
<gene>
    <name evidence="11" type="ORF">AOZ06_28805</name>
</gene>
<dbReference type="RefSeq" id="WP_054292265.1">
    <property type="nucleotide sequence ID" value="NZ_CP012752.1"/>
</dbReference>
<evidence type="ECO:0000256" key="2">
    <source>
        <dbReference type="ARBA" id="ARBA00008149"/>
    </source>
</evidence>
<name>A0A0N9I656_9PSEU</name>
<dbReference type="GO" id="GO:0005524">
    <property type="term" value="F:ATP binding"/>
    <property type="evidence" value="ECO:0007669"/>
    <property type="project" value="UniProtKB-KW"/>
</dbReference>
<evidence type="ECO:0000256" key="1">
    <source>
        <dbReference type="ARBA" id="ARBA00004162"/>
    </source>
</evidence>
<dbReference type="NCBIfam" id="TIGR03919">
    <property type="entry name" value="T7SS_EccB"/>
    <property type="match status" value="1"/>
</dbReference>
<dbReference type="OrthoDB" id="3847604at2"/>
<evidence type="ECO:0000256" key="8">
    <source>
        <dbReference type="ARBA" id="ARBA00022989"/>
    </source>
</evidence>
<dbReference type="InterPro" id="IPR044857">
    <property type="entry name" value="T7SS_EccB_R1"/>
</dbReference>
<keyword evidence="9 10" id="KW-0472">Membrane</keyword>
<proteinExistence type="inferred from homology"/>
<dbReference type="STRING" id="860235.AOZ06_28805"/>
<dbReference type="Gene3D" id="2.40.50.910">
    <property type="entry name" value="Type VII secretion system EccB, repeat 3 domain"/>
    <property type="match status" value="1"/>
</dbReference>
<evidence type="ECO:0000256" key="9">
    <source>
        <dbReference type="ARBA" id="ARBA00023136"/>
    </source>
</evidence>
<keyword evidence="6" id="KW-0378">Hydrolase</keyword>
<accession>A0A0N9I656</accession>
<dbReference type="GO" id="GO:0005576">
    <property type="term" value="C:extracellular region"/>
    <property type="evidence" value="ECO:0007669"/>
    <property type="project" value="TreeGrafter"/>
</dbReference>
<organism evidence="11 12">
    <name type="scientific">Kibdelosporangium phytohabitans</name>
    <dbReference type="NCBI Taxonomy" id="860235"/>
    <lineage>
        <taxon>Bacteria</taxon>
        <taxon>Bacillati</taxon>
        <taxon>Actinomycetota</taxon>
        <taxon>Actinomycetes</taxon>
        <taxon>Pseudonocardiales</taxon>
        <taxon>Pseudonocardiaceae</taxon>
        <taxon>Kibdelosporangium</taxon>
    </lineage>
</organism>
<comment type="similarity">
    <text evidence="2">Belongs to the EccB family.</text>
</comment>
<dbReference type="InterPro" id="IPR042485">
    <property type="entry name" value="T7SS_EccB_R3"/>
</dbReference>
<evidence type="ECO:0000256" key="10">
    <source>
        <dbReference type="SAM" id="Phobius"/>
    </source>
</evidence>
<keyword evidence="7" id="KW-0067">ATP-binding</keyword>
<keyword evidence="3" id="KW-1003">Cell membrane</keyword>
<comment type="subcellular location">
    <subcellularLocation>
        <location evidence="1">Cell membrane</location>
        <topology evidence="1">Single-pass membrane protein</topology>
    </subcellularLocation>
</comment>
<evidence type="ECO:0000256" key="4">
    <source>
        <dbReference type="ARBA" id="ARBA00022692"/>
    </source>
</evidence>